<keyword evidence="6" id="KW-0479">Metal-binding</keyword>
<dbReference type="Gene3D" id="3.10.520.10">
    <property type="entry name" value="ApbE-like domains"/>
    <property type="match status" value="1"/>
</dbReference>
<evidence type="ECO:0000256" key="9">
    <source>
        <dbReference type="ARBA" id="ARBA00031306"/>
    </source>
</evidence>
<proteinExistence type="predicted"/>
<comment type="caution">
    <text evidence="12">The sequence shown here is derived from an EMBL/GenBank/DDBJ whole genome shotgun (WGS) entry which is preliminary data.</text>
</comment>
<keyword evidence="7" id="KW-0274">FAD</keyword>
<evidence type="ECO:0000313" key="12">
    <source>
        <dbReference type="EMBL" id="RFA26940.1"/>
    </source>
</evidence>
<dbReference type="Pfam" id="PF02424">
    <property type="entry name" value="ApbE"/>
    <property type="match status" value="1"/>
</dbReference>
<gene>
    <name evidence="12" type="ORF">B7R25_09360</name>
</gene>
<dbReference type="PANTHER" id="PTHR30040">
    <property type="entry name" value="THIAMINE BIOSYNTHESIS LIPOPROTEIN APBE"/>
    <property type="match status" value="1"/>
</dbReference>
<dbReference type="EMBL" id="NBXE01000022">
    <property type="protein sequence ID" value="RFA26940.1"/>
    <property type="molecule type" value="Genomic_DNA"/>
</dbReference>
<evidence type="ECO:0000256" key="10">
    <source>
        <dbReference type="ARBA" id="ARBA00048540"/>
    </source>
</evidence>
<dbReference type="GO" id="GO:0046872">
    <property type="term" value="F:metal ion binding"/>
    <property type="evidence" value="ECO:0007669"/>
    <property type="project" value="UniProtKB-KW"/>
</dbReference>
<reference evidence="12 13" key="1">
    <citation type="submission" date="2017-04" db="EMBL/GenBank/DDBJ databases">
        <title>Comparative genome analysis of Subtercola boreus.</title>
        <authorList>
            <person name="Cho Y.-J."/>
            <person name="Cho A."/>
            <person name="Kim O.-S."/>
            <person name="Lee J.-I."/>
        </authorList>
    </citation>
    <scope>NUCLEOTIDE SEQUENCE [LARGE SCALE GENOMIC DNA]</scope>
    <source>
        <strain evidence="12 13">P28004</strain>
    </source>
</reference>
<dbReference type="RefSeq" id="WP_116418699.1">
    <property type="nucleotide sequence ID" value="NZ_NBXC01000017.1"/>
</dbReference>
<evidence type="ECO:0000256" key="3">
    <source>
        <dbReference type="ARBA" id="ARBA00016337"/>
    </source>
</evidence>
<protein>
    <recommendedName>
        <fullName evidence="3">FAD:protein FMN transferase</fullName>
        <ecNumber evidence="2">2.7.1.180</ecNumber>
    </recommendedName>
    <alternativeName>
        <fullName evidence="9">Flavin transferase</fullName>
    </alternativeName>
</protein>
<dbReference type="Proteomes" id="UP000257080">
    <property type="component" value="Unassembled WGS sequence"/>
</dbReference>
<organism evidence="12 13">
    <name type="scientific">Subtercola boreus</name>
    <dbReference type="NCBI Taxonomy" id="120213"/>
    <lineage>
        <taxon>Bacteria</taxon>
        <taxon>Bacillati</taxon>
        <taxon>Actinomycetota</taxon>
        <taxon>Actinomycetes</taxon>
        <taxon>Micrococcales</taxon>
        <taxon>Microbacteriaceae</taxon>
        <taxon>Subtercola</taxon>
    </lineage>
</organism>
<dbReference type="InterPro" id="IPR003374">
    <property type="entry name" value="ApbE-like_sf"/>
</dbReference>
<evidence type="ECO:0000256" key="6">
    <source>
        <dbReference type="ARBA" id="ARBA00022723"/>
    </source>
</evidence>
<dbReference type="OrthoDB" id="9778595at2"/>
<evidence type="ECO:0000256" key="4">
    <source>
        <dbReference type="ARBA" id="ARBA00022630"/>
    </source>
</evidence>
<dbReference type="SUPFAM" id="SSF143631">
    <property type="entry name" value="ApbE-like"/>
    <property type="match status" value="1"/>
</dbReference>
<dbReference type="EC" id="2.7.1.180" evidence="2"/>
<name>A0A3E0WC06_9MICO</name>
<dbReference type="GO" id="GO:0016740">
    <property type="term" value="F:transferase activity"/>
    <property type="evidence" value="ECO:0007669"/>
    <property type="project" value="UniProtKB-KW"/>
</dbReference>
<keyword evidence="4" id="KW-0285">Flavoprotein</keyword>
<evidence type="ECO:0000256" key="5">
    <source>
        <dbReference type="ARBA" id="ARBA00022679"/>
    </source>
</evidence>
<dbReference type="PANTHER" id="PTHR30040:SF2">
    <property type="entry name" value="FAD:PROTEIN FMN TRANSFERASE"/>
    <property type="match status" value="1"/>
</dbReference>
<comment type="cofactor">
    <cofactor evidence="1">
        <name>Mg(2+)</name>
        <dbReference type="ChEBI" id="CHEBI:18420"/>
    </cofactor>
</comment>
<feature type="region of interest" description="Disordered" evidence="11">
    <location>
        <begin position="126"/>
        <end position="154"/>
    </location>
</feature>
<comment type="catalytic activity">
    <reaction evidence="10">
        <text>L-threonyl-[protein] + FAD = FMN-L-threonyl-[protein] + AMP + H(+)</text>
        <dbReference type="Rhea" id="RHEA:36847"/>
        <dbReference type="Rhea" id="RHEA-COMP:11060"/>
        <dbReference type="Rhea" id="RHEA-COMP:11061"/>
        <dbReference type="ChEBI" id="CHEBI:15378"/>
        <dbReference type="ChEBI" id="CHEBI:30013"/>
        <dbReference type="ChEBI" id="CHEBI:57692"/>
        <dbReference type="ChEBI" id="CHEBI:74257"/>
        <dbReference type="ChEBI" id="CHEBI:456215"/>
        <dbReference type="EC" id="2.7.1.180"/>
    </reaction>
</comment>
<evidence type="ECO:0000256" key="2">
    <source>
        <dbReference type="ARBA" id="ARBA00011955"/>
    </source>
</evidence>
<evidence type="ECO:0000256" key="7">
    <source>
        <dbReference type="ARBA" id="ARBA00022827"/>
    </source>
</evidence>
<keyword evidence="5" id="KW-0808">Transferase</keyword>
<accession>A0A3E0WC06</accession>
<evidence type="ECO:0000256" key="8">
    <source>
        <dbReference type="ARBA" id="ARBA00022842"/>
    </source>
</evidence>
<keyword evidence="8" id="KW-0460">Magnesium</keyword>
<evidence type="ECO:0000256" key="11">
    <source>
        <dbReference type="SAM" id="MobiDB-lite"/>
    </source>
</evidence>
<sequence length="376" mass="38265">MTLEAPAPPAAAAGAAAPPAAAREWAVWSTTARVVVTDPRSLDAASAILAGVLDEVERACSRFTGTSELALLQPRLAGGAEVSPLLATLVRVALEAARLTQGAVDPTLGNALARLGYDRTFEALPSGRSSGAADGDTDTDTDPDPVATTSPSASVVTLSTSIPGWRRVGMVSPGSDRSTNILTVPADLALDLGATAKAYAADLAAARIVAALGGGALVALGGDIATAGTAPRIDRPAGPFPAPATRVDSPPPTGWQISVQDLPGDPSCQVTLAAGQALATSSTQKRRWRQHGQTVHHILDPARGLPADPVWRTVTVAATDCVSANTLSTASVVRGRASIEWLARRGVPARLVSGAGRVLTLGGWPDENSVHVRAAR</sequence>
<dbReference type="AlphaFoldDB" id="A0A3E0WC06"/>
<evidence type="ECO:0000313" key="13">
    <source>
        <dbReference type="Proteomes" id="UP000257080"/>
    </source>
</evidence>
<dbReference type="InterPro" id="IPR024932">
    <property type="entry name" value="ApbE"/>
</dbReference>
<evidence type="ECO:0000256" key="1">
    <source>
        <dbReference type="ARBA" id="ARBA00001946"/>
    </source>
</evidence>